<dbReference type="InterPro" id="IPR009057">
    <property type="entry name" value="Homeodomain-like_sf"/>
</dbReference>
<dbReference type="SMART" id="SM00342">
    <property type="entry name" value="HTH_ARAC"/>
    <property type="match status" value="1"/>
</dbReference>
<name>A0A6L6QEJ7_9BURK</name>
<dbReference type="AlphaFoldDB" id="A0A6L6QEJ7"/>
<dbReference type="InterPro" id="IPR020449">
    <property type="entry name" value="Tscrpt_reg_AraC-type_HTH"/>
</dbReference>
<sequence length="321" mass="35845">MRKLSRNCGGMVNCSFLHALKPMASASNPAAAEELSRILNTAPPLDPQAYRGDVRLTTRFSHGAVCGQVLPMNEHVVMTYYGASQLYTWRDGRRHSNGVKRPGMLTLIPRGHEAHWEVAGNVEVSHVYLSDAQLQSCAATLGSDLPDLQFEDRISFDDPVASRLIQVLAQEAENPLEHSRLFADQAIELLCLHLVRSHVAAGMRAVRDMLPGLQPWQLRRLRDYVHERLDQDLQLDELAAVVGLSRFHFCVAFKRAAGQSPYAWIVHLRMEKARELLAVRRLSICQVALEVGYQTPSAFASAFRRTQGMTPSAFRAVVRPA</sequence>
<evidence type="ECO:0000259" key="4">
    <source>
        <dbReference type="PROSITE" id="PS01124"/>
    </source>
</evidence>
<comment type="caution">
    <text evidence="5">The sequence shown here is derived from an EMBL/GenBank/DDBJ whole genome shotgun (WGS) entry which is preliminary data.</text>
</comment>
<proteinExistence type="predicted"/>
<evidence type="ECO:0000313" key="5">
    <source>
        <dbReference type="EMBL" id="MTW10287.1"/>
    </source>
</evidence>
<dbReference type="Proteomes" id="UP000472320">
    <property type="component" value="Unassembled WGS sequence"/>
</dbReference>
<dbReference type="GO" id="GO:0003700">
    <property type="term" value="F:DNA-binding transcription factor activity"/>
    <property type="evidence" value="ECO:0007669"/>
    <property type="project" value="InterPro"/>
</dbReference>
<dbReference type="PROSITE" id="PS01124">
    <property type="entry name" value="HTH_ARAC_FAMILY_2"/>
    <property type="match status" value="1"/>
</dbReference>
<dbReference type="InterPro" id="IPR018062">
    <property type="entry name" value="HTH_AraC-typ_CS"/>
</dbReference>
<dbReference type="SUPFAM" id="SSF46689">
    <property type="entry name" value="Homeodomain-like"/>
    <property type="match status" value="2"/>
</dbReference>
<dbReference type="PRINTS" id="PR00032">
    <property type="entry name" value="HTHARAC"/>
</dbReference>
<feature type="domain" description="HTH araC/xylS-type" evidence="4">
    <location>
        <begin position="219"/>
        <end position="317"/>
    </location>
</feature>
<gene>
    <name evidence="5" type="ORF">GM658_06685</name>
</gene>
<dbReference type="InterPro" id="IPR018060">
    <property type="entry name" value="HTH_AraC"/>
</dbReference>
<evidence type="ECO:0000256" key="1">
    <source>
        <dbReference type="ARBA" id="ARBA00023015"/>
    </source>
</evidence>
<evidence type="ECO:0000313" key="6">
    <source>
        <dbReference type="Proteomes" id="UP000472320"/>
    </source>
</evidence>
<evidence type="ECO:0000256" key="2">
    <source>
        <dbReference type="ARBA" id="ARBA00023125"/>
    </source>
</evidence>
<dbReference type="PROSITE" id="PS00041">
    <property type="entry name" value="HTH_ARAC_FAMILY_1"/>
    <property type="match status" value="1"/>
</dbReference>
<dbReference type="Gene3D" id="1.10.10.60">
    <property type="entry name" value="Homeodomain-like"/>
    <property type="match status" value="2"/>
</dbReference>
<keyword evidence="1" id="KW-0805">Transcription regulation</keyword>
<dbReference type="GO" id="GO:0043565">
    <property type="term" value="F:sequence-specific DNA binding"/>
    <property type="evidence" value="ECO:0007669"/>
    <property type="project" value="InterPro"/>
</dbReference>
<dbReference type="OrthoDB" id="8584243at2"/>
<dbReference type="PANTHER" id="PTHR46796:SF14">
    <property type="entry name" value="TRANSCRIPTIONAL REGULATORY PROTEIN"/>
    <property type="match status" value="1"/>
</dbReference>
<organism evidence="5 6">
    <name type="scientific">Massilia eburnea</name>
    <dbReference type="NCBI Taxonomy" id="1776165"/>
    <lineage>
        <taxon>Bacteria</taxon>
        <taxon>Pseudomonadati</taxon>
        <taxon>Pseudomonadota</taxon>
        <taxon>Betaproteobacteria</taxon>
        <taxon>Burkholderiales</taxon>
        <taxon>Oxalobacteraceae</taxon>
        <taxon>Telluria group</taxon>
        <taxon>Massilia</taxon>
    </lineage>
</organism>
<accession>A0A6L6QEJ7</accession>
<dbReference type="PANTHER" id="PTHR46796">
    <property type="entry name" value="HTH-TYPE TRANSCRIPTIONAL ACTIVATOR RHAS-RELATED"/>
    <property type="match status" value="1"/>
</dbReference>
<keyword evidence="2" id="KW-0238">DNA-binding</keyword>
<keyword evidence="3" id="KW-0804">Transcription</keyword>
<protein>
    <submittedName>
        <fullName evidence="5">Helix-turn-helix domain-containing protein</fullName>
    </submittedName>
</protein>
<reference evidence="5 6" key="1">
    <citation type="submission" date="2019-11" db="EMBL/GenBank/DDBJ databases">
        <title>Type strains purchased from KCTC, JCM and DSMZ.</title>
        <authorList>
            <person name="Lu H."/>
        </authorList>
    </citation>
    <scope>NUCLEOTIDE SEQUENCE [LARGE SCALE GENOMIC DNA]</scope>
    <source>
        <strain evidence="5 6">JCM 31587</strain>
    </source>
</reference>
<dbReference type="InterPro" id="IPR050204">
    <property type="entry name" value="AraC_XylS_family_regulators"/>
</dbReference>
<dbReference type="Pfam" id="PF12833">
    <property type="entry name" value="HTH_18"/>
    <property type="match status" value="1"/>
</dbReference>
<keyword evidence="6" id="KW-1185">Reference proteome</keyword>
<evidence type="ECO:0000256" key="3">
    <source>
        <dbReference type="ARBA" id="ARBA00023163"/>
    </source>
</evidence>
<dbReference type="EMBL" id="WNKX01000004">
    <property type="protein sequence ID" value="MTW10287.1"/>
    <property type="molecule type" value="Genomic_DNA"/>
</dbReference>